<dbReference type="AlphaFoldDB" id="A0A0M6XV52"/>
<gene>
    <name evidence="3" type="ORF">LAL4801_00120</name>
</gene>
<keyword evidence="4" id="KW-1185">Reference proteome</keyword>
<proteinExistence type="predicted"/>
<dbReference type="EMBL" id="CXST01000001">
    <property type="protein sequence ID" value="CTQ41701.1"/>
    <property type="molecule type" value="Genomic_DNA"/>
</dbReference>
<protein>
    <submittedName>
        <fullName evidence="3">Uncharacterized protein</fullName>
    </submittedName>
</protein>
<feature type="coiled-coil region" evidence="1">
    <location>
        <begin position="73"/>
        <end position="103"/>
    </location>
</feature>
<dbReference type="Proteomes" id="UP000048926">
    <property type="component" value="Unassembled WGS sequence"/>
</dbReference>
<evidence type="ECO:0000313" key="4">
    <source>
        <dbReference type="Proteomes" id="UP000048926"/>
    </source>
</evidence>
<keyword evidence="1" id="KW-0175">Coiled coil</keyword>
<name>A0A0M6XV52_9HYPH</name>
<evidence type="ECO:0000313" key="3">
    <source>
        <dbReference type="EMBL" id="CTQ41701.1"/>
    </source>
</evidence>
<organism evidence="3 4">
    <name type="scientific">Roseibium aggregatum</name>
    <dbReference type="NCBI Taxonomy" id="187304"/>
    <lineage>
        <taxon>Bacteria</taxon>
        <taxon>Pseudomonadati</taxon>
        <taxon>Pseudomonadota</taxon>
        <taxon>Alphaproteobacteria</taxon>
        <taxon>Hyphomicrobiales</taxon>
        <taxon>Stappiaceae</taxon>
        <taxon>Roseibium</taxon>
    </lineage>
</organism>
<feature type="compositionally biased region" description="Low complexity" evidence="2">
    <location>
        <begin position="137"/>
        <end position="157"/>
    </location>
</feature>
<accession>A0A0M6XV52</accession>
<evidence type="ECO:0000256" key="2">
    <source>
        <dbReference type="SAM" id="MobiDB-lite"/>
    </source>
</evidence>
<sequence length="157" mass="18628">MLPASKALAPALGMDDMFRSATKKAAALILLFAVLAPATVARAQSSQNIQLPSAPLLTDEQQRLNQSLLQQQMLILELERQRLAQERRELEEAQRVQQLREERVRLLQLERQRRLGLPQNRSYYQRQQYQREDYRPQRGQPQQYQRQQFQSQQFRRQ</sequence>
<feature type="region of interest" description="Disordered" evidence="2">
    <location>
        <begin position="122"/>
        <end position="157"/>
    </location>
</feature>
<evidence type="ECO:0000256" key="1">
    <source>
        <dbReference type="SAM" id="Coils"/>
    </source>
</evidence>
<reference evidence="4" key="1">
    <citation type="submission" date="2015-07" db="EMBL/GenBank/DDBJ databases">
        <authorList>
            <person name="Rodrigo-Torres Lidia"/>
            <person name="Arahal R.David."/>
        </authorList>
    </citation>
    <scope>NUCLEOTIDE SEQUENCE [LARGE SCALE GENOMIC DNA]</scope>
    <source>
        <strain evidence="4">CECT 4801</strain>
    </source>
</reference>